<evidence type="ECO:0000259" key="3">
    <source>
        <dbReference type="SMART" id="SM00912"/>
    </source>
</evidence>
<evidence type="ECO:0000256" key="1">
    <source>
        <dbReference type="SAM" id="MobiDB-lite"/>
    </source>
</evidence>
<feature type="region of interest" description="Disordered" evidence="1">
    <location>
        <begin position="586"/>
        <end position="608"/>
    </location>
</feature>
<accession>A0A6M0RYW3</accession>
<dbReference type="RefSeq" id="WP_163703330.1">
    <property type="nucleotide sequence ID" value="NZ_QXHD01000004.1"/>
</dbReference>
<dbReference type="Proteomes" id="UP000481033">
    <property type="component" value="Unassembled WGS sequence"/>
</dbReference>
<dbReference type="EMBL" id="QXHD01000004">
    <property type="protein sequence ID" value="NEZ61073.1"/>
    <property type="molecule type" value="Genomic_DNA"/>
</dbReference>
<protein>
    <submittedName>
        <fullName evidence="4">Filamentous hemagglutinin N-terminal domain-containing protein</fullName>
    </submittedName>
</protein>
<dbReference type="SMART" id="SM00912">
    <property type="entry name" value="Haemagg_act"/>
    <property type="match status" value="1"/>
</dbReference>
<feature type="domain" description="Filamentous haemagglutinin FhaB/tRNA nuclease CdiA-like TPS" evidence="3">
    <location>
        <begin position="64"/>
        <end position="174"/>
    </location>
</feature>
<evidence type="ECO:0000313" key="4">
    <source>
        <dbReference type="EMBL" id="NEZ61073.1"/>
    </source>
</evidence>
<organism evidence="4 5">
    <name type="scientific">Adonisia turfae CCMR0081</name>
    <dbReference type="NCBI Taxonomy" id="2292702"/>
    <lineage>
        <taxon>Bacteria</taxon>
        <taxon>Bacillati</taxon>
        <taxon>Cyanobacteriota</taxon>
        <taxon>Adonisia</taxon>
        <taxon>Adonisia turfae</taxon>
    </lineage>
</organism>
<gene>
    <name evidence="4" type="ORF">DXZ20_36645</name>
</gene>
<sequence>MTYRPSPHFLLFSSILAISQLATVVYAASSGNSQNHLAAGYSEDKATESLRGNMLVAQIIPDNTLGLESSSIIKENSTERINGGAIRGESLFHSFEEFNINPGQQVYFINPDGIEMILSRVTGSNPSEIDGLLGIDGPANLYFLNPNGITFGPNAQLDIRGAFTASTAGSIEFTDGSVFSAASPQGTSLLTMSVPLGVQFSGLPQGDINNTGNLETGGDLTLLGNQLYLEGQLSAGNNLTLQAQDAVTIRDTETDAFIARSGNDLIIQGNESIDIWTLQHLEQTPFLSGGDLRLISDGEISADAHFESGGGLQFLTLTGTPGNFISLYDPIIFANGDVVFGNYEGAALKVEATGSIQAGNIRITGPDTTLTPDGSGSDEDLLASSSAAILRAGVETVGRPNIPQESGGTSFNAGPVANQPPGSIAVNIIDTTSVIDGGDGGPIILEADGDITTGENLRSFSRSDTGNAGNGGPILISSLSGNILIDGRIASFSQARRGDGNASNGGNISISSRTGNITTNDRINAFSLSQRNTIGNAGNAGNISISSISGDLTINERLNAFSEASAGRPSRGGDISISSITGNITTRGRIDTNSTARNDGGRSDNGGNISISSRFGDIATFNNLVTFSESFSSDSGNGGDISISSETGDIINNNPLAAFSISRAGNAGNGGNINLSSVRGNISTETFIRSFSFVRQAGGKSGNGGDISFISRFGNISANGRLSSFSSSASSLENGGSGNGGDIFLSSNFGDISTNRIDSSSTFYAPSSNPVFSEQTGTVGNGGNISIFSEVGDITNNNTLFSGSVSRNGDVGRGGDISVRTVEGTIFNNDNRISTVAASEINEDTGAGGNVTLQASRILDVQVSTVSSGDASGNVTIQGGNNDLTISNLNLVTSGQLEVINPVVNDGQRISLELSDFDQSGEVFIISNGDLNLNNVQLLSDANRSADAGNVSIISRTGNIQLDNSQILSNTNTGSSGSGGNVLLESASSITLETNSRINTNTDGGGTAGGIRIRTPLLNLQNGAQITAATNSPERNGIGGSIRVNAETITLADADTEITVSTNGPANAGSISLEPFNSGGSISVSSINNEPQISASTTLNSSGNGGSIIIRGNESVTLDNALINTNTDGIGRAGSIRIRTPLLNLQNGAQLTAATNSLEENGDGGDFDIAADVINLSGNETEISVSTNGLAKAGNITLRPLNSGDIIIATITDGPQFSASTTRNSNGQGGNIILRDADLAILRNTSLVTGSDGSGDAGSIIVENVDVLLLRQGSLIQAGASANGNGGDIDIDANLVLTVPDEDNDILADTNTGTGGNIDITTERILGFREVQTFSNDLRGNGLNDISAQSERGGDGEVSINNLAVDPNQGLSELPIDVVDPSNQIAQGCNLANNNIADSQVGDFIITGRGGQPLSPMDIASEDLIQDDLGPETGQPQASAPIITSFPRPEPVSLADAQEAVVTESGDVFLVAEGSWLPSISCSSLR</sequence>
<dbReference type="SUPFAM" id="SSF51126">
    <property type="entry name" value="Pectin lyase-like"/>
    <property type="match status" value="1"/>
</dbReference>
<feature type="compositionally biased region" description="Low complexity" evidence="1">
    <location>
        <begin position="504"/>
        <end position="514"/>
    </location>
</feature>
<evidence type="ECO:0000256" key="2">
    <source>
        <dbReference type="SAM" id="SignalP"/>
    </source>
</evidence>
<reference evidence="4 5" key="1">
    <citation type="journal article" date="2020" name="Microb. Ecol.">
        <title>Ecogenomics of the Marine Benthic Filamentous Cyanobacterium Adonisia.</title>
        <authorList>
            <person name="Walter J.M."/>
            <person name="Coutinho F.H."/>
            <person name="Leomil L."/>
            <person name="Hargreaves P.I."/>
            <person name="Campeao M.E."/>
            <person name="Vieira V.V."/>
            <person name="Silva B.S."/>
            <person name="Fistarol G.O."/>
            <person name="Salomon P.S."/>
            <person name="Sawabe T."/>
            <person name="Mino S."/>
            <person name="Hosokawa M."/>
            <person name="Miyashita H."/>
            <person name="Maruyama F."/>
            <person name="van Verk M.C."/>
            <person name="Dutilh B.E."/>
            <person name="Thompson C.C."/>
            <person name="Thompson F.L."/>
        </authorList>
    </citation>
    <scope>NUCLEOTIDE SEQUENCE [LARGE SCALE GENOMIC DNA]</scope>
    <source>
        <strain evidence="4 5">CCMR0081</strain>
    </source>
</reference>
<evidence type="ECO:0000313" key="5">
    <source>
        <dbReference type="Proteomes" id="UP000481033"/>
    </source>
</evidence>
<feature type="chain" id="PRO_5026692799" evidence="2">
    <location>
        <begin position="28"/>
        <end position="1486"/>
    </location>
</feature>
<keyword evidence="5" id="KW-1185">Reference proteome</keyword>
<keyword evidence="2" id="KW-0732">Signal</keyword>
<dbReference type="InterPro" id="IPR008638">
    <property type="entry name" value="FhaB/CdiA-like_TPS"/>
</dbReference>
<dbReference type="Gene3D" id="2.160.20.10">
    <property type="entry name" value="Single-stranded right-handed beta-helix, Pectin lyase-like"/>
    <property type="match status" value="2"/>
</dbReference>
<feature type="region of interest" description="Disordered" evidence="1">
    <location>
        <begin position="495"/>
        <end position="514"/>
    </location>
</feature>
<dbReference type="InterPro" id="IPR012334">
    <property type="entry name" value="Pectin_lyas_fold"/>
</dbReference>
<dbReference type="Pfam" id="PF05860">
    <property type="entry name" value="TPS"/>
    <property type="match status" value="1"/>
</dbReference>
<dbReference type="InterPro" id="IPR011050">
    <property type="entry name" value="Pectin_lyase_fold/virulence"/>
</dbReference>
<dbReference type="NCBIfam" id="TIGR01901">
    <property type="entry name" value="adhes_NPXG"/>
    <property type="match status" value="1"/>
</dbReference>
<proteinExistence type="predicted"/>
<comment type="caution">
    <text evidence="4">The sequence shown here is derived from an EMBL/GenBank/DDBJ whole genome shotgun (WGS) entry which is preliminary data.</text>
</comment>
<feature type="signal peptide" evidence="2">
    <location>
        <begin position="1"/>
        <end position="27"/>
    </location>
</feature>
<name>A0A6M0RYW3_9CYAN</name>